<name>A0ABM7NZF5_9BACT</name>
<reference evidence="10 11" key="1">
    <citation type="journal article" date="2022" name="Int. J. Syst. Evol. Microbiol.">
        <title>Prevotella herbatica sp. nov., a plant polysaccharide-decomposing anaerobic bacterium isolated from a methanogenic reactor.</title>
        <authorList>
            <person name="Uek A."/>
            <person name="Tonouchi A."/>
            <person name="Kaku N."/>
            <person name="Ueki K."/>
        </authorList>
    </citation>
    <scope>NUCLEOTIDE SEQUENCE [LARGE SCALE GENOMIC DNA]</scope>
    <source>
        <strain evidence="10 11">WR041</strain>
    </source>
</reference>
<dbReference type="PROSITE" id="PS51379">
    <property type="entry name" value="4FE4S_FER_2"/>
    <property type="match status" value="1"/>
</dbReference>
<dbReference type="PANTHER" id="PTHR30002">
    <property type="entry name" value="EPOXYQUEUOSINE REDUCTASE"/>
    <property type="match status" value="1"/>
</dbReference>
<accession>A0ABM7NZF5</accession>
<dbReference type="Pfam" id="PF13484">
    <property type="entry name" value="Fer4_16"/>
    <property type="match status" value="1"/>
</dbReference>
<evidence type="ECO:0000256" key="3">
    <source>
        <dbReference type="ARBA" id="ARBA00022694"/>
    </source>
</evidence>
<evidence type="ECO:0000256" key="7">
    <source>
        <dbReference type="ARBA" id="ARBA00023004"/>
    </source>
</evidence>
<keyword evidence="7" id="KW-0408">Iron</keyword>
<evidence type="ECO:0000256" key="5">
    <source>
        <dbReference type="ARBA" id="ARBA00022785"/>
    </source>
</evidence>
<keyword evidence="6" id="KW-0560">Oxidoreductase</keyword>
<dbReference type="SUPFAM" id="SSF46548">
    <property type="entry name" value="alpha-helical ferredoxin"/>
    <property type="match status" value="1"/>
</dbReference>
<dbReference type="Gene3D" id="3.30.70.20">
    <property type="match status" value="1"/>
</dbReference>
<evidence type="ECO:0000313" key="10">
    <source>
        <dbReference type="EMBL" id="BCS85877.1"/>
    </source>
</evidence>
<organism evidence="10 11">
    <name type="scientific">Prevotella herbatica</name>
    <dbReference type="NCBI Taxonomy" id="2801997"/>
    <lineage>
        <taxon>Bacteria</taxon>
        <taxon>Pseudomonadati</taxon>
        <taxon>Bacteroidota</taxon>
        <taxon>Bacteroidia</taxon>
        <taxon>Bacteroidales</taxon>
        <taxon>Prevotellaceae</taxon>
        <taxon>Prevotella</taxon>
    </lineage>
</organism>
<evidence type="ECO:0000313" key="11">
    <source>
        <dbReference type="Proteomes" id="UP001319045"/>
    </source>
</evidence>
<keyword evidence="8" id="KW-0411">Iron-sulfur</keyword>
<dbReference type="PROSITE" id="PS00198">
    <property type="entry name" value="4FE4S_FER_1"/>
    <property type="match status" value="1"/>
</dbReference>
<evidence type="ECO:0000256" key="6">
    <source>
        <dbReference type="ARBA" id="ARBA00023002"/>
    </source>
</evidence>
<dbReference type="InterPro" id="IPR017900">
    <property type="entry name" value="4Fe4S_Fe_S_CS"/>
</dbReference>
<dbReference type="NCBIfam" id="TIGR00276">
    <property type="entry name" value="tRNA epoxyqueuosine(34) reductase QueG"/>
    <property type="match status" value="1"/>
</dbReference>
<evidence type="ECO:0000256" key="2">
    <source>
        <dbReference type="ARBA" id="ARBA00022490"/>
    </source>
</evidence>
<dbReference type="Pfam" id="PF08331">
    <property type="entry name" value="QueG_DUF1730"/>
    <property type="match status" value="1"/>
</dbReference>
<evidence type="ECO:0000256" key="1">
    <source>
        <dbReference type="ARBA" id="ARBA00022485"/>
    </source>
</evidence>
<dbReference type="EMBL" id="AP024484">
    <property type="protein sequence ID" value="BCS85877.1"/>
    <property type="molecule type" value="Genomic_DNA"/>
</dbReference>
<dbReference type="RefSeq" id="WP_207153489.1">
    <property type="nucleotide sequence ID" value="NZ_AP024484.1"/>
</dbReference>
<sequence length="340" mass="39036">MNSKPLNSVSLTEAIKAEAQNLGFFAFGIAKAEAVDDETAKHLKDWIQKGNYANMDYMSNYTDKRLDPRLLMNGVKSIVCVALNYAPKKTIEKGEYQLAAYALGKDYHDIIKNKLRQLAQKFGFEDDLYSKDTQANKCRIFVDSGPVLERYWAERAGLGWTGKNHQLIIPHAGSMFFLGELFLDVELKYDTPIKSRCGKCHRCIDACPTNAISEYNEIDSERCLSYQTIENSSEISYQLAKEMGDTIYGCDKCLYACPWNRFAQPNDTPELQPKEELLNMTKEKWQNLTEEEYRYLFKGSAVKRAKYKGLKRNIDAVACINKEKKLTLYPKQQDYDKESE</sequence>
<protein>
    <submittedName>
        <fullName evidence="10">tRNA epoxyqueuosine(34) reductase QueG</fullName>
    </submittedName>
</protein>
<feature type="domain" description="4Fe-4S ferredoxin-type" evidence="9">
    <location>
        <begin position="185"/>
        <end position="217"/>
    </location>
</feature>
<evidence type="ECO:0000259" key="9">
    <source>
        <dbReference type="PROSITE" id="PS51379"/>
    </source>
</evidence>
<dbReference type="InterPro" id="IPR013542">
    <property type="entry name" value="QueG_DUF1730"/>
</dbReference>
<keyword evidence="1" id="KW-0004">4Fe-4S</keyword>
<evidence type="ECO:0000256" key="4">
    <source>
        <dbReference type="ARBA" id="ARBA00022723"/>
    </source>
</evidence>
<keyword evidence="11" id="KW-1185">Reference proteome</keyword>
<keyword evidence="3" id="KW-0819">tRNA processing</keyword>
<keyword evidence="2" id="KW-0963">Cytoplasm</keyword>
<dbReference type="InterPro" id="IPR004453">
    <property type="entry name" value="QueG"/>
</dbReference>
<dbReference type="InterPro" id="IPR017896">
    <property type="entry name" value="4Fe4S_Fe-S-bd"/>
</dbReference>
<evidence type="ECO:0000256" key="8">
    <source>
        <dbReference type="ARBA" id="ARBA00023014"/>
    </source>
</evidence>
<gene>
    <name evidence="10" type="ORF">prwr041_17700</name>
</gene>
<dbReference type="Proteomes" id="UP001319045">
    <property type="component" value="Chromosome"/>
</dbReference>
<keyword evidence="5" id="KW-0671">Queuosine biosynthesis</keyword>
<keyword evidence="4" id="KW-0479">Metal-binding</keyword>
<proteinExistence type="predicted"/>
<dbReference type="PANTHER" id="PTHR30002:SF4">
    <property type="entry name" value="EPOXYQUEUOSINE REDUCTASE"/>
    <property type="match status" value="1"/>
</dbReference>